<dbReference type="GO" id="GO:0008009">
    <property type="term" value="F:chemokine activity"/>
    <property type="evidence" value="ECO:0007669"/>
    <property type="project" value="InterPro"/>
</dbReference>
<keyword evidence="2" id="KW-0732">Signal</keyword>
<organism evidence="4">
    <name type="scientific">Lethenteron camtschaticum</name>
    <name type="common">Japanese lamprey</name>
    <name type="synonym">Lampetra japonica</name>
    <dbReference type="NCBI Taxonomy" id="980415"/>
    <lineage>
        <taxon>Eukaryota</taxon>
        <taxon>Metazoa</taxon>
        <taxon>Chordata</taxon>
        <taxon>Craniata</taxon>
        <taxon>Vertebrata</taxon>
        <taxon>Cyclostomata</taxon>
        <taxon>Hyperoartia</taxon>
        <taxon>Petromyzontiformes</taxon>
        <taxon>Petromyzontidae</taxon>
        <taxon>Lethenteron</taxon>
    </lineage>
</organism>
<accession>A0A650GAB7</accession>
<evidence type="ECO:0000259" key="3">
    <source>
        <dbReference type="SMART" id="SM00199"/>
    </source>
</evidence>
<reference evidence="4" key="1">
    <citation type="submission" date="2019-05" db="EMBL/GenBank/DDBJ databases">
        <authorList>
            <person name="Gwee P.-C."/>
        </authorList>
    </citation>
    <scope>NUCLEOTIDE SEQUENCE</scope>
</reference>
<proteinExistence type="evidence at transcript level"/>
<sequence>MRALLFIGFLVCCLAAFDLSQGITIAMQSRCPCRHSRSVQPSTIKKLDIFKQVNCPIQVIAVLKKTGERVCVNPKMRWLRQVTQQMRR</sequence>
<dbReference type="Gene3D" id="2.40.50.40">
    <property type="match status" value="1"/>
</dbReference>
<name>A0A650GAB7_LETCA</name>
<dbReference type="SMART" id="SM00199">
    <property type="entry name" value="SCY"/>
    <property type="match status" value="1"/>
</dbReference>
<dbReference type="SUPFAM" id="SSF54117">
    <property type="entry name" value="Interleukin 8-like chemokines"/>
    <property type="match status" value="1"/>
</dbReference>
<dbReference type="AlphaFoldDB" id="A0A650GAB7"/>
<dbReference type="GO" id="GO:0005615">
    <property type="term" value="C:extracellular space"/>
    <property type="evidence" value="ECO:0007669"/>
    <property type="project" value="UniProtKB-KW"/>
</dbReference>
<feature type="domain" description="Chemokine interleukin-8-like" evidence="3">
    <location>
        <begin position="28"/>
        <end position="86"/>
    </location>
</feature>
<dbReference type="EMBL" id="MK907676">
    <property type="protein sequence ID" value="QGW34990.1"/>
    <property type="molecule type" value="mRNA"/>
</dbReference>
<evidence type="ECO:0000256" key="2">
    <source>
        <dbReference type="SAM" id="SignalP"/>
    </source>
</evidence>
<dbReference type="InterPro" id="IPR036048">
    <property type="entry name" value="Interleukin_8-like_sf"/>
</dbReference>
<dbReference type="GO" id="GO:0006955">
    <property type="term" value="P:immune response"/>
    <property type="evidence" value="ECO:0007669"/>
    <property type="project" value="InterPro"/>
</dbReference>
<evidence type="ECO:0000313" key="4">
    <source>
        <dbReference type="EMBL" id="QGW34990.1"/>
    </source>
</evidence>
<keyword evidence="1" id="KW-0202">Cytokine</keyword>
<feature type="chain" id="PRO_5025067385" evidence="2">
    <location>
        <begin position="23"/>
        <end position="88"/>
    </location>
</feature>
<dbReference type="SMR" id="A0A650GAB7"/>
<evidence type="ECO:0000256" key="1">
    <source>
        <dbReference type="ARBA" id="ARBA00022514"/>
    </source>
</evidence>
<dbReference type="Pfam" id="PF00048">
    <property type="entry name" value="IL8"/>
    <property type="match status" value="1"/>
</dbReference>
<dbReference type="InterPro" id="IPR001811">
    <property type="entry name" value="Chemokine_IL8-like_dom"/>
</dbReference>
<feature type="signal peptide" evidence="2">
    <location>
        <begin position="1"/>
        <end position="22"/>
    </location>
</feature>
<protein>
    <submittedName>
        <fullName evidence="4">CXCL12</fullName>
    </submittedName>
</protein>